<reference evidence="2" key="1">
    <citation type="submission" date="2020-02" db="EMBL/GenBank/DDBJ databases">
        <authorList>
            <person name="Palmer J.M."/>
        </authorList>
    </citation>
    <scope>NUCLEOTIDE SEQUENCE</scope>
    <source>
        <strain evidence="2">EPUS1.4</strain>
        <tissue evidence="2">Thallus</tissue>
    </source>
</reference>
<accession>A0A8H7AH99</accession>
<feature type="region of interest" description="Disordered" evidence="1">
    <location>
        <begin position="1"/>
        <end position="57"/>
    </location>
</feature>
<dbReference type="Proteomes" id="UP000606974">
    <property type="component" value="Unassembled WGS sequence"/>
</dbReference>
<name>A0A8H7AH99_9EURO</name>
<dbReference type="EMBL" id="JAACFV010000062">
    <property type="protein sequence ID" value="KAF7507842.1"/>
    <property type="molecule type" value="Genomic_DNA"/>
</dbReference>
<keyword evidence="3" id="KW-1185">Reference proteome</keyword>
<evidence type="ECO:0000256" key="1">
    <source>
        <dbReference type="SAM" id="MobiDB-lite"/>
    </source>
</evidence>
<evidence type="ECO:0000313" key="2">
    <source>
        <dbReference type="EMBL" id="KAF7507842.1"/>
    </source>
</evidence>
<organism evidence="2 3">
    <name type="scientific">Endocarpon pusillum</name>
    <dbReference type="NCBI Taxonomy" id="364733"/>
    <lineage>
        <taxon>Eukaryota</taxon>
        <taxon>Fungi</taxon>
        <taxon>Dikarya</taxon>
        <taxon>Ascomycota</taxon>
        <taxon>Pezizomycotina</taxon>
        <taxon>Eurotiomycetes</taxon>
        <taxon>Chaetothyriomycetidae</taxon>
        <taxon>Verrucariales</taxon>
        <taxon>Verrucariaceae</taxon>
        <taxon>Endocarpon</taxon>
    </lineage>
</organism>
<dbReference type="AlphaFoldDB" id="A0A8H7AH99"/>
<feature type="compositionally biased region" description="Basic and acidic residues" evidence="1">
    <location>
        <begin position="13"/>
        <end position="24"/>
    </location>
</feature>
<proteinExistence type="predicted"/>
<comment type="caution">
    <text evidence="2">The sequence shown here is derived from an EMBL/GenBank/DDBJ whole genome shotgun (WGS) entry which is preliminary data.</text>
</comment>
<feature type="compositionally biased region" description="Basic and acidic residues" evidence="1">
    <location>
        <begin position="46"/>
        <end position="57"/>
    </location>
</feature>
<protein>
    <submittedName>
        <fullName evidence="2">Uncharacterized protein</fullName>
    </submittedName>
</protein>
<gene>
    <name evidence="2" type="ORF">GJ744_010006</name>
</gene>
<sequence length="82" mass="9952">MTHNKKTPQYRQMNEEFRSTKRSYESSPFIPIRPDQWNLDESCEGFQRDGEDGAKDEKHNRYIELRWDKDILGSKEKEQEGW</sequence>
<evidence type="ECO:0000313" key="3">
    <source>
        <dbReference type="Proteomes" id="UP000606974"/>
    </source>
</evidence>